<dbReference type="Pfam" id="PF06475">
    <property type="entry name" value="Glycolipid_bind"/>
    <property type="match status" value="1"/>
</dbReference>
<dbReference type="InterPro" id="IPR009467">
    <property type="entry name" value="Glycolipid-bd_prot_put"/>
</dbReference>
<gene>
    <name evidence="1" type="ORF">OQZ29_09420</name>
</gene>
<sequence>MKTIIWKGIYYKALEYFQLSETNDNLQVKSRIIGTFEDKFYWVDYSLVIAKDWTLTSFKIEFEVNNNKKRIVGEKINSDWSINGEMKPLFRNFNFIDISLTPFTNTLPINHLNFIAHQKKTIEVMYVDIFKGSIEAVKQKYSKNSDLNYHYENIPKDFEADLDVDDSGFVNLYPTLFERIV</sequence>
<reference evidence="1" key="1">
    <citation type="submission" date="2022-11" db="EMBL/GenBank/DDBJ databases">
        <authorList>
            <person name="Graham C."/>
            <person name="Newman J.D."/>
        </authorList>
    </citation>
    <scope>NUCLEOTIDE SEQUENCE</scope>
    <source>
        <strain evidence="1">DSM 19486</strain>
    </source>
</reference>
<dbReference type="AlphaFoldDB" id="A0A9X3DC93"/>
<name>A0A9X3DC93_9SPHI</name>
<dbReference type="RefSeq" id="WP_010599874.1">
    <property type="nucleotide sequence ID" value="NZ_JAPJUH010000003.1"/>
</dbReference>
<comment type="caution">
    <text evidence="1">The sequence shown here is derived from an EMBL/GenBank/DDBJ whole genome shotgun (WGS) entry which is preliminary data.</text>
</comment>
<dbReference type="EMBL" id="JAPJUH010000003">
    <property type="protein sequence ID" value="MCX3264964.1"/>
    <property type="molecule type" value="Genomic_DNA"/>
</dbReference>
<accession>A0A9X3DC93</accession>
<evidence type="ECO:0000313" key="2">
    <source>
        <dbReference type="Proteomes" id="UP001142592"/>
    </source>
</evidence>
<protein>
    <submittedName>
        <fullName evidence="1">Glycolipid-binding domain-containing protein</fullName>
    </submittedName>
</protein>
<keyword evidence="2" id="KW-1185">Reference proteome</keyword>
<dbReference type="SUPFAM" id="SSF159275">
    <property type="entry name" value="PA1994-like"/>
    <property type="match status" value="1"/>
</dbReference>
<organism evidence="1 2">
    <name type="scientific">Pedobacter agri</name>
    <dbReference type="NCBI Taxonomy" id="454586"/>
    <lineage>
        <taxon>Bacteria</taxon>
        <taxon>Pseudomonadati</taxon>
        <taxon>Bacteroidota</taxon>
        <taxon>Sphingobacteriia</taxon>
        <taxon>Sphingobacteriales</taxon>
        <taxon>Sphingobacteriaceae</taxon>
        <taxon>Pedobacter</taxon>
    </lineage>
</organism>
<dbReference type="Proteomes" id="UP001142592">
    <property type="component" value="Unassembled WGS sequence"/>
</dbReference>
<evidence type="ECO:0000313" key="1">
    <source>
        <dbReference type="EMBL" id="MCX3264964.1"/>
    </source>
</evidence>
<proteinExistence type="predicted"/>